<name>A0A0M3IC30_ASCLU</name>
<dbReference type="WBParaSite" id="ALUE_0001538701-mRNA-1">
    <property type="protein sequence ID" value="ALUE_0001538701-mRNA-1"/>
    <property type="gene ID" value="ALUE_0001538701"/>
</dbReference>
<accession>A0A0M3IC30</accession>
<reference evidence="2" key="1">
    <citation type="submission" date="2017-02" db="UniProtKB">
        <authorList>
            <consortium name="WormBaseParasite"/>
        </authorList>
    </citation>
    <scope>IDENTIFICATION</scope>
</reference>
<proteinExistence type="predicted"/>
<evidence type="ECO:0000313" key="1">
    <source>
        <dbReference type="Proteomes" id="UP000036681"/>
    </source>
</evidence>
<organism evidence="1 2">
    <name type="scientific">Ascaris lumbricoides</name>
    <name type="common">Giant roundworm</name>
    <dbReference type="NCBI Taxonomy" id="6252"/>
    <lineage>
        <taxon>Eukaryota</taxon>
        <taxon>Metazoa</taxon>
        <taxon>Ecdysozoa</taxon>
        <taxon>Nematoda</taxon>
        <taxon>Chromadorea</taxon>
        <taxon>Rhabditida</taxon>
        <taxon>Spirurina</taxon>
        <taxon>Ascaridomorpha</taxon>
        <taxon>Ascaridoidea</taxon>
        <taxon>Ascarididae</taxon>
        <taxon>Ascaris</taxon>
    </lineage>
</organism>
<protein>
    <submittedName>
        <fullName evidence="2">Uncharacterized protein</fullName>
    </submittedName>
</protein>
<evidence type="ECO:0000313" key="2">
    <source>
        <dbReference type="WBParaSite" id="ALUE_0001538701-mRNA-1"/>
    </source>
</evidence>
<sequence>MCATNMLMRRRLERNIIQSIRNHYSQTIFFEH</sequence>
<keyword evidence="1" id="KW-1185">Reference proteome</keyword>
<dbReference type="AlphaFoldDB" id="A0A0M3IC30"/>
<dbReference type="Proteomes" id="UP000036681">
    <property type="component" value="Unplaced"/>
</dbReference>